<evidence type="ECO:0008006" key="12">
    <source>
        <dbReference type="Google" id="ProtNLM"/>
    </source>
</evidence>
<evidence type="ECO:0000256" key="3">
    <source>
        <dbReference type="ARBA" id="ARBA00022448"/>
    </source>
</evidence>
<evidence type="ECO:0000256" key="5">
    <source>
        <dbReference type="ARBA" id="ARBA00022692"/>
    </source>
</evidence>
<comment type="subcellular location">
    <subcellularLocation>
        <location evidence="1 8">Cell membrane</location>
        <topology evidence="1 8">Multi-pass membrane protein</topology>
    </subcellularLocation>
</comment>
<keyword evidence="7 8" id="KW-0472">Membrane</keyword>
<dbReference type="PANTHER" id="PTHR43337:SF1">
    <property type="entry name" value="XANTHINE_URACIL PERMEASE C887.17-RELATED"/>
    <property type="match status" value="1"/>
</dbReference>
<dbReference type="GO" id="GO:0005345">
    <property type="term" value="F:purine nucleobase transmembrane transporter activity"/>
    <property type="evidence" value="ECO:0007669"/>
    <property type="project" value="TreeGrafter"/>
</dbReference>
<comment type="similarity">
    <text evidence="2 8">Belongs to the nucleobase:cation symporter-2 (NCS2) (TC 2.A.40) family. Azg-like subfamily.</text>
</comment>
<evidence type="ECO:0000256" key="4">
    <source>
        <dbReference type="ARBA" id="ARBA00022475"/>
    </source>
</evidence>
<dbReference type="InterPro" id="IPR045018">
    <property type="entry name" value="Azg-like"/>
</dbReference>
<keyword evidence="6 8" id="KW-1133">Transmembrane helix</keyword>
<dbReference type="InterPro" id="IPR006043">
    <property type="entry name" value="NCS2"/>
</dbReference>
<protein>
    <recommendedName>
        <fullName evidence="12">Permease</fullName>
    </recommendedName>
</protein>
<dbReference type="Proteomes" id="UP000018141">
    <property type="component" value="Unassembled WGS sequence"/>
</dbReference>
<feature type="transmembrane region" description="Helical" evidence="9">
    <location>
        <begin position="341"/>
        <end position="363"/>
    </location>
</feature>
<feature type="transmembrane region" description="Helical" evidence="9">
    <location>
        <begin position="438"/>
        <end position="455"/>
    </location>
</feature>
<keyword evidence="3 8" id="KW-0813">Transport</keyword>
<evidence type="ECO:0000256" key="7">
    <source>
        <dbReference type="ARBA" id="ARBA00023136"/>
    </source>
</evidence>
<reference evidence="10" key="1">
    <citation type="submission" date="2012-11" db="EMBL/GenBank/DDBJ databases">
        <title>Dependencies among metagenomic species, viruses, plasmids and units of genetic variation.</title>
        <authorList>
            <person name="Nielsen H.B."/>
            <person name="Almeida M."/>
            <person name="Juncker A.S."/>
            <person name="Rasmussen S."/>
            <person name="Li J."/>
            <person name="Sunagawa S."/>
            <person name="Plichta D."/>
            <person name="Gautier L."/>
            <person name="Le Chatelier E."/>
            <person name="Peletier E."/>
            <person name="Bonde I."/>
            <person name="Nielsen T."/>
            <person name="Manichanh C."/>
            <person name="Arumugam M."/>
            <person name="Batto J."/>
            <person name="Santos M.B.Q.D."/>
            <person name="Blom N."/>
            <person name="Borruel N."/>
            <person name="Burgdorf K.S."/>
            <person name="Boumezbeur F."/>
            <person name="Casellas F."/>
            <person name="Dore J."/>
            <person name="Guarner F."/>
            <person name="Hansen T."/>
            <person name="Hildebrand F."/>
            <person name="Kaas R.S."/>
            <person name="Kennedy S."/>
            <person name="Kristiansen K."/>
            <person name="Kultima J.R."/>
            <person name="Leonard P."/>
            <person name="Levenez F."/>
            <person name="Lund O."/>
            <person name="Moumen B."/>
            <person name="Le Paslier D."/>
            <person name="Pons N."/>
            <person name="Pedersen O."/>
            <person name="Prifti E."/>
            <person name="Qin J."/>
            <person name="Raes J."/>
            <person name="Tap J."/>
            <person name="Tims S."/>
            <person name="Ussery D.W."/>
            <person name="Yamada T."/>
            <person name="MetaHit consortium"/>
            <person name="Renault P."/>
            <person name="Sicheritz-Ponten T."/>
            <person name="Bork P."/>
            <person name="Wang J."/>
            <person name="Brunak S."/>
            <person name="Ehrlich S.D."/>
        </authorList>
    </citation>
    <scope>NUCLEOTIDE SEQUENCE [LARGE SCALE GENOMIC DNA]</scope>
</reference>
<feature type="transmembrane region" description="Helical" evidence="9">
    <location>
        <begin position="94"/>
        <end position="117"/>
    </location>
</feature>
<comment type="caution">
    <text evidence="10">The sequence shown here is derived from an EMBL/GenBank/DDBJ whole genome shotgun (WGS) entry which is preliminary data.</text>
</comment>
<keyword evidence="4 8" id="KW-1003">Cell membrane</keyword>
<feature type="transmembrane region" description="Helical" evidence="9">
    <location>
        <begin position="265"/>
        <end position="287"/>
    </location>
</feature>
<sequence length="456" mass="48446">MFEKFFKLKENGTDVKTEVIAGLTTFMTMAYILAVNPNILSVAGMDKQALLIATALAAFVGTVLMALLANYPFALAPGLGLNAYFAYTVCGTMGYHWTIALAAVFVEGIIFIILSVTSVREAIFNAIPMTLKSAVSVGIGLFVAFIGLQDAKLIVNSDSTLVTYQTFKGETFHSVGVGAILALVGVFITAILLIKNVKGGILIGIIATWVLGMICEACGIYVPDPAAGMYSTIPSSIVSFDFTPFKETFGAVFRADFHSIKLVDFIVVMFAFLFVDMFDTIGTLIGVSSKADMLDENGKLPRIKPALLSDAIATCVGAVFGTSTTTTFVESASGVTAGGRTGLTSIVTAVLFLLSIVFSPLFLTIPSFAIAPALIIVGFYMMGAVAKINFEDMSDAIPAFLCIVAMPLAYSISEGISVGVISWTLVNLVTGKAKEKKISIVMYVLTVLFILKYILL</sequence>
<dbReference type="AlphaFoldDB" id="R7B2C1"/>
<evidence type="ECO:0000256" key="1">
    <source>
        <dbReference type="ARBA" id="ARBA00004651"/>
    </source>
</evidence>
<proteinExistence type="inferred from homology"/>
<accession>R7B2C1</accession>
<name>R7B2C1_9FIRM</name>
<gene>
    <name evidence="10" type="ORF">BN656_01996</name>
</gene>
<feature type="transmembrane region" description="Helical" evidence="9">
    <location>
        <begin position="201"/>
        <end position="222"/>
    </location>
</feature>
<dbReference type="PIRSF" id="PIRSF005353">
    <property type="entry name" value="PbuG"/>
    <property type="match status" value="1"/>
</dbReference>
<feature type="transmembrane region" description="Helical" evidence="9">
    <location>
        <begin position="50"/>
        <end position="74"/>
    </location>
</feature>
<evidence type="ECO:0000313" key="10">
    <source>
        <dbReference type="EMBL" id="CDD58227.1"/>
    </source>
</evidence>
<dbReference type="PANTHER" id="PTHR43337">
    <property type="entry name" value="XANTHINE/URACIL PERMEASE C887.17-RELATED"/>
    <property type="match status" value="1"/>
</dbReference>
<evidence type="ECO:0000256" key="2">
    <source>
        <dbReference type="ARBA" id="ARBA00005697"/>
    </source>
</evidence>
<dbReference type="Pfam" id="PF00860">
    <property type="entry name" value="Xan_ur_permease"/>
    <property type="match status" value="1"/>
</dbReference>
<feature type="transmembrane region" description="Helical" evidence="9">
    <location>
        <begin position="396"/>
        <end position="426"/>
    </location>
</feature>
<dbReference type="EMBL" id="CBHH010000055">
    <property type="protein sequence ID" value="CDD58227.1"/>
    <property type="molecule type" value="Genomic_DNA"/>
</dbReference>
<feature type="transmembrane region" description="Helical" evidence="9">
    <location>
        <begin position="307"/>
        <end position="329"/>
    </location>
</feature>
<evidence type="ECO:0000256" key="8">
    <source>
        <dbReference type="PIRNR" id="PIRNR005353"/>
    </source>
</evidence>
<feature type="transmembrane region" description="Helical" evidence="9">
    <location>
        <begin position="20"/>
        <end position="43"/>
    </location>
</feature>
<dbReference type="InterPro" id="IPR026033">
    <property type="entry name" value="Azg-like_bact_archaea"/>
</dbReference>
<evidence type="ECO:0000256" key="6">
    <source>
        <dbReference type="ARBA" id="ARBA00022989"/>
    </source>
</evidence>
<evidence type="ECO:0000256" key="9">
    <source>
        <dbReference type="SAM" id="Phobius"/>
    </source>
</evidence>
<dbReference type="GO" id="GO:0005886">
    <property type="term" value="C:plasma membrane"/>
    <property type="evidence" value="ECO:0007669"/>
    <property type="project" value="UniProtKB-SubCell"/>
</dbReference>
<evidence type="ECO:0000313" key="11">
    <source>
        <dbReference type="Proteomes" id="UP000018141"/>
    </source>
</evidence>
<feature type="transmembrane region" description="Helical" evidence="9">
    <location>
        <begin position="129"/>
        <end position="151"/>
    </location>
</feature>
<feature type="transmembrane region" description="Helical" evidence="9">
    <location>
        <begin position="171"/>
        <end position="194"/>
    </location>
</feature>
<keyword evidence="5 8" id="KW-0812">Transmembrane</keyword>
<organism evidence="10 11">
    <name type="scientific">Bacteroides pectinophilus CAG:437</name>
    <dbReference type="NCBI Taxonomy" id="1263051"/>
    <lineage>
        <taxon>Bacteria</taxon>
        <taxon>Bacillati</taxon>
        <taxon>Bacillota</taxon>
        <taxon>Clostridia</taxon>
        <taxon>Eubacteriales</taxon>
    </lineage>
</organism>